<reference evidence="1" key="1">
    <citation type="journal article" date="2015" name="Nature">
        <title>Complex archaea that bridge the gap between prokaryotes and eukaryotes.</title>
        <authorList>
            <person name="Spang A."/>
            <person name="Saw J.H."/>
            <person name="Jorgensen S.L."/>
            <person name="Zaremba-Niedzwiedzka K."/>
            <person name="Martijn J."/>
            <person name="Lind A.E."/>
            <person name="van Eijk R."/>
            <person name="Schleper C."/>
            <person name="Guy L."/>
            <person name="Ettema T.J."/>
        </authorList>
    </citation>
    <scope>NUCLEOTIDE SEQUENCE</scope>
</reference>
<comment type="caution">
    <text evidence="1">The sequence shown here is derived from an EMBL/GenBank/DDBJ whole genome shotgun (WGS) entry which is preliminary data.</text>
</comment>
<gene>
    <name evidence="1" type="ORF">LCGC14_1601160</name>
</gene>
<accession>A0A0F9IB35</accession>
<evidence type="ECO:0000313" key="1">
    <source>
        <dbReference type="EMBL" id="KKM24831.1"/>
    </source>
</evidence>
<dbReference type="EMBL" id="LAZR01012841">
    <property type="protein sequence ID" value="KKM24831.1"/>
    <property type="molecule type" value="Genomic_DNA"/>
</dbReference>
<sequence>MIKEAKKPEVRFYWTASPRYQLANFRPEIKQAGQIIQPEQPLTIVGNVLQTSDPKKIKFIEKSPAFKDGEIELVPSLDVANAKTHEHNRKRLQARMQNVDDEIQSPAQVETITVAGTGMGAG</sequence>
<organism evidence="1">
    <name type="scientific">marine sediment metagenome</name>
    <dbReference type="NCBI Taxonomy" id="412755"/>
    <lineage>
        <taxon>unclassified sequences</taxon>
        <taxon>metagenomes</taxon>
        <taxon>ecological metagenomes</taxon>
    </lineage>
</organism>
<name>A0A0F9IB35_9ZZZZ</name>
<dbReference type="AlphaFoldDB" id="A0A0F9IB35"/>
<proteinExistence type="predicted"/>
<protein>
    <submittedName>
        <fullName evidence="1">Uncharacterized protein</fullName>
    </submittedName>
</protein>